<dbReference type="SUPFAM" id="SSF56281">
    <property type="entry name" value="Metallo-hydrolase/oxidoreductase"/>
    <property type="match status" value="1"/>
</dbReference>
<dbReference type="InterPro" id="IPR001279">
    <property type="entry name" value="Metallo-B-lactamas"/>
</dbReference>
<dbReference type="PANTHER" id="PTHR42663">
    <property type="entry name" value="HYDROLASE C777.06C-RELATED-RELATED"/>
    <property type="match status" value="1"/>
</dbReference>
<dbReference type="PANTHER" id="PTHR42663:SF4">
    <property type="entry name" value="SLL1036 PROTEIN"/>
    <property type="match status" value="1"/>
</dbReference>
<comment type="caution">
    <text evidence="2">The sequence shown here is derived from an EMBL/GenBank/DDBJ whole genome shotgun (WGS) entry which is preliminary data.</text>
</comment>
<protein>
    <submittedName>
        <fullName evidence="2">MBL fold metallo-hydrolase</fullName>
    </submittedName>
</protein>
<reference evidence="2 3" key="1">
    <citation type="submission" date="2020-05" db="EMBL/GenBank/DDBJ databases">
        <title>Azospirillum oleiclasticum sp. nov, a nitrogen-fixing and heavy crude oil-emulsifying bacterium isolated from the crude oil of Yumen Oilfield.</title>
        <authorList>
            <person name="Wu D."/>
            <person name="Cai M."/>
            <person name="Zhang X."/>
        </authorList>
    </citation>
    <scope>NUCLEOTIDE SEQUENCE [LARGE SCALE GENOMIC DNA]</scope>
    <source>
        <strain evidence="2 3">ROY-1-1-2</strain>
    </source>
</reference>
<dbReference type="InterPro" id="IPR036866">
    <property type="entry name" value="RibonucZ/Hydroxyglut_hydro"/>
</dbReference>
<evidence type="ECO:0000259" key="1">
    <source>
        <dbReference type="Pfam" id="PF12706"/>
    </source>
</evidence>
<accession>A0ABX2TAJ0</accession>
<dbReference type="Proteomes" id="UP000584642">
    <property type="component" value="Unassembled WGS sequence"/>
</dbReference>
<feature type="domain" description="Metallo-beta-lactamase" evidence="1">
    <location>
        <begin position="52"/>
        <end position="252"/>
    </location>
</feature>
<dbReference type="Pfam" id="PF12706">
    <property type="entry name" value="Lactamase_B_2"/>
    <property type="match status" value="1"/>
</dbReference>
<dbReference type="Gene3D" id="3.60.15.10">
    <property type="entry name" value="Ribonuclease Z/Hydroxyacylglutathione hydrolase-like"/>
    <property type="match status" value="1"/>
</dbReference>
<proteinExistence type="predicted"/>
<evidence type="ECO:0000313" key="3">
    <source>
        <dbReference type="Proteomes" id="UP000584642"/>
    </source>
</evidence>
<organism evidence="2 3">
    <name type="scientific">Azospirillum oleiclasticum</name>
    <dbReference type="NCBI Taxonomy" id="2735135"/>
    <lineage>
        <taxon>Bacteria</taxon>
        <taxon>Pseudomonadati</taxon>
        <taxon>Pseudomonadota</taxon>
        <taxon>Alphaproteobacteria</taxon>
        <taxon>Rhodospirillales</taxon>
        <taxon>Azospirillaceae</taxon>
        <taxon>Azospirillum</taxon>
    </lineage>
</organism>
<keyword evidence="3" id="KW-1185">Reference proteome</keyword>
<name>A0ABX2TAJ0_9PROT</name>
<sequence>MVRTAEHDTATLTDRPTVRFWGVRGSIAAPGPRTVRYGGNTSCVEVLCGSATILFDAGTGLRALGEALAARGPVDLDLFFSHTHYDHICGLPFFAPAFDRRNRLRFWAGHLPEGGSLRAVVEGMMAAPFYPIAIDRFEADCRFTEFACGAVLEPRPGVRLRTVRLNHPNTAVGYRLEHGGRSLCYITDTEHRADGHDPALLELVRGADLMIYDSTYTDEEYPPRAGWGHSTWQECLRLADAAGVARAVLFHHEPSRADEALDAIADAADRARPGTLVAREGMELRF</sequence>
<dbReference type="CDD" id="cd07715">
    <property type="entry name" value="TaR3-like_MBL-fold"/>
    <property type="match status" value="1"/>
</dbReference>
<dbReference type="EMBL" id="JABFDB010000006">
    <property type="protein sequence ID" value="NYZ20272.1"/>
    <property type="molecule type" value="Genomic_DNA"/>
</dbReference>
<gene>
    <name evidence="2" type="ORF">HND93_11155</name>
</gene>
<evidence type="ECO:0000313" key="2">
    <source>
        <dbReference type="EMBL" id="NYZ20272.1"/>
    </source>
</evidence>